<gene>
    <name evidence="3" type="ORF">M0H32_20045</name>
</gene>
<proteinExistence type="predicted"/>
<keyword evidence="1" id="KW-0472">Membrane</keyword>
<evidence type="ECO:0000313" key="3">
    <source>
        <dbReference type="EMBL" id="MCK7614470.1"/>
    </source>
</evidence>
<reference evidence="3" key="1">
    <citation type="submission" date="2022-04" db="EMBL/GenBank/DDBJ databases">
        <title>Roseibium sp. CAU 1639 isolated from mud.</title>
        <authorList>
            <person name="Kim W."/>
        </authorList>
    </citation>
    <scope>NUCLEOTIDE SEQUENCE</scope>
    <source>
        <strain evidence="3">CAU 1639</strain>
    </source>
</reference>
<dbReference type="RefSeq" id="WP_248157055.1">
    <property type="nucleotide sequence ID" value="NZ_JALNMJ010000015.1"/>
</dbReference>
<evidence type="ECO:0000259" key="2">
    <source>
        <dbReference type="PROSITE" id="PS50234"/>
    </source>
</evidence>
<dbReference type="InterPro" id="IPR002035">
    <property type="entry name" value="VWF_A"/>
</dbReference>
<dbReference type="Gene3D" id="3.40.50.410">
    <property type="entry name" value="von Willebrand factor, type A domain"/>
    <property type="match status" value="1"/>
</dbReference>
<dbReference type="Pfam" id="PF13400">
    <property type="entry name" value="Tad"/>
    <property type="match status" value="1"/>
</dbReference>
<keyword evidence="4" id="KW-1185">Reference proteome</keyword>
<evidence type="ECO:0000256" key="1">
    <source>
        <dbReference type="SAM" id="Phobius"/>
    </source>
</evidence>
<dbReference type="Proteomes" id="UP001431221">
    <property type="component" value="Unassembled WGS sequence"/>
</dbReference>
<feature type="domain" description="VWFA" evidence="2">
    <location>
        <begin position="160"/>
        <end position="212"/>
    </location>
</feature>
<organism evidence="3 4">
    <name type="scientific">Roseibium sediminicola</name>
    <dbReference type="NCBI Taxonomy" id="2933272"/>
    <lineage>
        <taxon>Bacteria</taxon>
        <taxon>Pseudomonadati</taxon>
        <taxon>Pseudomonadota</taxon>
        <taxon>Alphaproteobacteria</taxon>
        <taxon>Hyphomicrobiales</taxon>
        <taxon>Stappiaceae</taxon>
        <taxon>Roseibium</taxon>
    </lineage>
</organism>
<dbReference type="InterPro" id="IPR028087">
    <property type="entry name" value="Tad_N"/>
</dbReference>
<evidence type="ECO:0000313" key="4">
    <source>
        <dbReference type="Proteomes" id="UP001431221"/>
    </source>
</evidence>
<comment type="caution">
    <text evidence="3">The sequence shown here is derived from an EMBL/GenBank/DDBJ whole genome shotgun (WGS) entry which is preliminary data.</text>
</comment>
<feature type="transmembrane region" description="Helical" evidence="1">
    <location>
        <begin position="22"/>
        <end position="43"/>
    </location>
</feature>
<dbReference type="InterPro" id="IPR036465">
    <property type="entry name" value="vWFA_dom_sf"/>
</dbReference>
<protein>
    <submittedName>
        <fullName evidence="3">Pilus assembly protein TadG-related protein</fullName>
    </submittedName>
</protein>
<name>A0ABT0H055_9HYPH</name>
<keyword evidence="1" id="KW-1133">Transmembrane helix</keyword>
<accession>A0ABT0H055</accession>
<dbReference type="EMBL" id="JALNMJ010000015">
    <property type="protein sequence ID" value="MCK7614470.1"/>
    <property type="molecule type" value="Genomic_DNA"/>
</dbReference>
<dbReference type="SUPFAM" id="SSF53300">
    <property type="entry name" value="vWA-like"/>
    <property type="match status" value="1"/>
</dbReference>
<keyword evidence="1" id="KW-0812">Transmembrane</keyword>
<dbReference type="PROSITE" id="PS50234">
    <property type="entry name" value="VWFA"/>
    <property type="match status" value="1"/>
</dbReference>
<sequence>MGIFNCQFIRCRAAGFSRNREASVLPIFGLMVIMLVVIAGAAFDVTRTVNAREKLAFALDAAALSVARSLSTTLMTDADIKLELEDSLKTNLYGEEFLAEAIKNLDPDVKPENGTVTVSSRATLNNYFLDFGGYGMKTIGPETFAFSASSQVTYSQYEVEVALVLDVTGSMGTNSNDIKALRTAAKDLVKELISEDTDEADSKIRISVVPYSQGVNLGSNASTVTNNQSGSKNCVTERPGEQRFTDAIYKYDSSDSEFFGSAGKILFRNGKRQQKYQWGEWVDSPWGEACPKQEILPLTANRAALDTKIGALTASGGTAGQTGIAWGWYTLAPDWGALWPTSAPAEYGEGTKNDKIKKFAVIMTDGDFNNYFDAEEYSKTTEVCDWVESSSKKKKKSKKEWKCWDETTTETVWTEFYQDYADIGDESADRGLELCDKMKDEHIHIYSVYFETNGSDFGEDLMRGCATDAKSFFLATSTTDLENAFSNIAKKIQAIYVSK</sequence>